<evidence type="ECO:0000256" key="6">
    <source>
        <dbReference type="ARBA" id="ARBA00038076"/>
    </source>
</evidence>
<feature type="transmembrane region" description="Helical" evidence="8">
    <location>
        <begin position="340"/>
        <end position="370"/>
    </location>
</feature>
<sequence>MTGFVLLRVRAHRLLTTAALLTVVLTTCALAALGAFSGSVGDAGLRQTLRHRSADRTLFEVESAVTAGSRARQDTAVREVSTAAFDGLPVRIAASTRSGPYALPADTRRDRGTTGEPDLTLLATFDPARVTIVEGERPGPTPALGPVPVALPRTAARALDVRTGDRITLTDRLHGPPLRVRITGVYRPADRDDPYWGLDRLGGRGASFSGFTTYGPLLVTHDAFDSGRVAPRAMAWQARADFSALTADRIDDLRASLKRAARRIDGGATGNATQVTTELPGLLTEVRRSLLVSRSALLVGALQLAALAAFGLLLVARLLTGERAEETSVLRARGSSRARLAALTFTEALLIAVPAVVTAVLLAGPLVRLLAAHGALARAGVRFPAETDAAAWWVAAATALACALAMTAPQLRRPGTFVGEQAARIRRPALNAAIRAGGDLALLLLAGVAHWQLSRRAQGRGVLSADGAGALGVDPVLVAAPALCLVAGTVLTARLLPMVARIADRCAERSRALGPALAGWQLSRRPGRVAGAVLPLVLAAGMGTFALGQAASWDRSQHDQAAHSAGADIRVTGALVPQFGQGGVFARLPGAAEVAPVARSRVSLPQDRRATVLATDTVRAADVMSLRPDQAEGPLPALLHPLRPAARQEDGVLLPGEPGQLRITVRLETEGDRDGVPLESVSATVHDRYGVPYTFALDDVPADGAPHGLVLDFAKAAGPTGRPAAPLRLTEIGAAYPLPVTSQRQVLTITGLQVVGSGGTARTARPTGTADWAATVDVTDPDFQESPGKEFVEPRSKPLKPDNGRERLAVRYDTGADATGSAFTDHATGELTLRASGSAPRTLPVLVTDDFLRATGTKVGGVTVLDLPGADVPVRLTGAVQSLPTAPAGGGGAVLMDLRSVNRYLTANSSAGLQPGEWWIGTEPGAAARVAAALRALPDDVSLVSRRETERDLSADPFGAGPRTALPATALVGAALAVAAFAAVTAGALRERTGDLEVLRALGTPRGRILRAVLAEQGLLVLTAVTSGVALGALLTRLLVPLTVLTSAADRPVPDVLVVHPSATVLVTLVLVPLAVLPIGTALAVRSSGDAAVLRRGAV</sequence>
<feature type="transmembrane region" description="Helical" evidence="8">
    <location>
        <begin position="390"/>
        <end position="411"/>
    </location>
</feature>
<evidence type="ECO:0000313" key="11">
    <source>
        <dbReference type="Proteomes" id="UP001167160"/>
    </source>
</evidence>
<dbReference type="Pfam" id="PF02687">
    <property type="entry name" value="FtsX"/>
    <property type="match status" value="2"/>
</dbReference>
<gene>
    <name evidence="10" type="ORF">M1E25_22165</name>
</gene>
<dbReference type="RefSeq" id="WP_251418471.1">
    <property type="nucleotide sequence ID" value="NZ_JAMQGM010000049.1"/>
</dbReference>
<evidence type="ECO:0000313" key="10">
    <source>
        <dbReference type="EMBL" id="MCM2580018.1"/>
    </source>
</evidence>
<feature type="compositionally biased region" description="Basic and acidic residues" evidence="7">
    <location>
        <begin position="787"/>
        <end position="803"/>
    </location>
</feature>
<protein>
    <submittedName>
        <fullName evidence="10">FtsX-like permease family protein</fullName>
    </submittedName>
</protein>
<feature type="transmembrane region" description="Helical" evidence="8">
    <location>
        <begin position="529"/>
        <end position="548"/>
    </location>
</feature>
<organism evidence="10 11">
    <name type="scientific">Streptomyces meridianus</name>
    <dbReference type="NCBI Taxonomy" id="2938945"/>
    <lineage>
        <taxon>Bacteria</taxon>
        <taxon>Bacillati</taxon>
        <taxon>Actinomycetota</taxon>
        <taxon>Actinomycetes</taxon>
        <taxon>Kitasatosporales</taxon>
        <taxon>Streptomycetaceae</taxon>
        <taxon>Streptomyces</taxon>
    </lineage>
</organism>
<dbReference type="Proteomes" id="UP001167160">
    <property type="component" value="Unassembled WGS sequence"/>
</dbReference>
<feature type="transmembrane region" description="Helical" evidence="8">
    <location>
        <begin position="965"/>
        <end position="989"/>
    </location>
</feature>
<feature type="region of interest" description="Disordered" evidence="7">
    <location>
        <begin position="783"/>
        <end position="803"/>
    </location>
</feature>
<comment type="caution">
    <text evidence="10">The sequence shown here is derived from an EMBL/GenBank/DDBJ whole genome shotgun (WGS) entry which is preliminary data.</text>
</comment>
<feature type="transmembrane region" description="Helical" evidence="8">
    <location>
        <begin position="1063"/>
        <end position="1085"/>
    </location>
</feature>
<evidence type="ECO:0000256" key="3">
    <source>
        <dbReference type="ARBA" id="ARBA00022692"/>
    </source>
</evidence>
<comment type="similarity">
    <text evidence="6">Belongs to the ABC-4 integral membrane protein family.</text>
</comment>
<feature type="domain" description="ABC3 transporter permease C-terminal" evidence="9">
    <location>
        <begin position="970"/>
        <end position="1072"/>
    </location>
</feature>
<proteinExistence type="inferred from homology"/>
<feature type="transmembrane region" description="Helical" evidence="8">
    <location>
        <begin position="473"/>
        <end position="496"/>
    </location>
</feature>
<feature type="domain" description="ABC3 transporter permease C-terminal" evidence="9">
    <location>
        <begin position="301"/>
        <end position="412"/>
    </location>
</feature>
<feature type="transmembrane region" description="Helical" evidence="8">
    <location>
        <begin position="296"/>
        <end position="319"/>
    </location>
</feature>
<evidence type="ECO:0000256" key="1">
    <source>
        <dbReference type="ARBA" id="ARBA00004651"/>
    </source>
</evidence>
<evidence type="ECO:0000256" key="2">
    <source>
        <dbReference type="ARBA" id="ARBA00022475"/>
    </source>
</evidence>
<dbReference type="PANTHER" id="PTHR30572">
    <property type="entry name" value="MEMBRANE COMPONENT OF TRANSPORTER-RELATED"/>
    <property type="match status" value="1"/>
</dbReference>
<feature type="transmembrane region" description="Helical" evidence="8">
    <location>
        <begin position="1009"/>
        <end position="1035"/>
    </location>
</feature>
<evidence type="ECO:0000256" key="8">
    <source>
        <dbReference type="SAM" id="Phobius"/>
    </source>
</evidence>
<evidence type="ECO:0000256" key="4">
    <source>
        <dbReference type="ARBA" id="ARBA00022989"/>
    </source>
</evidence>
<feature type="transmembrane region" description="Helical" evidence="8">
    <location>
        <begin position="432"/>
        <end position="453"/>
    </location>
</feature>
<keyword evidence="3 8" id="KW-0812">Transmembrane</keyword>
<name>A0ABT0XBX6_9ACTN</name>
<keyword evidence="11" id="KW-1185">Reference proteome</keyword>
<evidence type="ECO:0000259" key="9">
    <source>
        <dbReference type="Pfam" id="PF02687"/>
    </source>
</evidence>
<evidence type="ECO:0000256" key="5">
    <source>
        <dbReference type="ARBA" id="ARBA00023136"/>
    </source>
</evidence>
<dbReference type="EMBL" id="JAMQGM010000049">
    <property type="protein sequence ID" value="MCM2580018.1"/>
    <property type="molecule type" value="Genomic_DNA"/>
</dbReference>
<comment type="subcellular location">
    <subcellularLocation>
        <location evidence="1">Cell membrane</location>
        <topology evidence="1">Multi-pass membrane protein</topology>
    </subcellularLocation>
</comment>
<evidence type="ECO:0000256" key="7">
    <source>
        <dbReference type="SAM" id="MobiDB-lite"/>
    </source>
</evidence>
<keyword evidence="2" id="KW-1003">Cell membrane</keyword>
<keyword evidence="4 8" id="KW-1133">Transmembrane helix</keyword>
<reference evidence="10" key="1">
    <citation type="journal article" date="2023" name="Int. J. Syst. Evol. Microbiol.">
        <title>Streptomyces meridianus sp. nov. isolated from brackish water of the Tagus estuary in Alcochete, Portugal.</title>
        <authorList>
            <person name="Santos J.D.N."/>
            <person name="Klimek D."/>
            <person name="Calusinska M."/>
            <person name="Lobo Da Cunha A."/>
            <person name="Catita J."/>
            <person name="Goncalves H."/>
            <person name="Gonzalez I."/>
            <person name="Reyes F."/>
            <person name="Lage O.M."/>
        </authorList>
    </citation>
    <scope>NUCLEOTIDE SEQUENCE</scope>
    <source>
        <strain evidence="10">MTZ3.1</strain>
    </source>
</reference>
<accession>A0ABT0XBX6</accession>
<dbReference type="InterPro" id="IPR050250">
    <property type="entry name" value="Macrolide_Exporter_MacB"/>
</dbReference>
<keyword evidence="5 8" id="KW-0472">Membrane</keyword>
<dbReference type="PANTHER" id="PTHR30572:SF4">
    <property type="entry name" value="ABC TRANSPORTER PERMEASE YTRF"/>
    <property type="match status" value="1"/>
</dbReference>
<dbReference type="InterPro" id="IPR003838">
    <property type="entry name" value="ABC3_permease_C"/>
</dbReference>